<keyword evidence="2" id="KW-1185">Reference proteome</keyword>
<dbReference type="RefSeq" id="WP_192568801.1">
    <property type="nucleotide sequence ID" value="NZ_JACZEP010000017.1"/>
</dbReference>
<accession>A0ABR9GWS2</accession>
<name>A0ABR9GWS2_9HYPH</name>
<organism evidence="1 2">
    <name type="scientific">Aminobacter carboxidus</name>
    <dbReference type="NCBI Taxonomy" id="376165"/>
    <lineage>
        <taxon>Bacteria</taxon>
        <taxon>Pseudomonadati</taxon>
        <taxon>Pseudomonadota</taxon>
        <taxon>Alphaproteobacteria</taxon>
        <taxon>Hyphomicrobiales</taxon>
        <taxon>Phyllobacteriaceae</taxon>
        <taxon>Aminobacter</taxon>
    </lineage>
</organism>
<evidence type="ECO:0000313" key="1">
    <source>
        <dbReference type="EMBL" id="MBE1208126.1"/>
    </source>
</evidence>
<evidence type="ECO:0000313" key="2">
    <source>
        <dbReference type="Proteomes" id="UP000598227"/>
    </source>
</evidence>
<reference evidence="1 2" key="1">
    <citation type="submission" date="2020-09" db="EMBL/GenBank/DDBJ databases">
        <title>Draft Genome Sequence of Aminobacter carboxidus type strain DSM 1086, a soil Gram-negative carboxydobacterium.</title>
        <authorList>
            <person name="Turrini P."/>
            <person name="Tescari M."/>
            <person name="Artuso I."/>
            <person name="Lugli G.A."/>
            <person name="Frangipani E."/>
            <person name="Ventura M."/>
            <person name="Visca P."/>
        </authorList>
    </citation>
    <scope>NUCLEOTIDE SEQUENCE [LARGE SCALE GENOMIC DNA]</scope>
    <source>
        <strain evidence="1 2">DSM 1086</strain>
    </source>
</reference>
<gene>
    <name evidence="1" type="ORF">IHE39_27925</name>
</gene>
<protein>
    <submittedName>
        <fullName evidence="1">XRE family transcriptional regulator</fullName>
    </submittedName>
</protein>
<comment type="caution">
    <text evidence="1">The sequence shown here is derived from an EMBL/GenBank/DDBJ whole genome shotgun (WGS) entry which is preliminary data.</text>
</comment>
<dbReference type="EMBL" id="JACZEP010000017">
    <property type="protein sequence ID" value="MBE1208126.1"/>
    <property type="molecule type" value="Genomic_DNA"/>
</dbReference>
<sequence length="93" mass="10568">MTTRTAVGPDDIENTRKMFKLTQPEMAEAMNVPLRTYEDLVASRVNWRPIHRRAAEMALLTLARSKSEAGLLPDHLRELVLELNELLAKGAQR</sequence>
<proteinExistence type="predicted"/>
<dbReference type="Proteomes" id="UP000598227">
    <property type="component" value="Unassembled WGS sequence"/>
</dbReference>